<evidence type="ECO:0000256" key="2">
    <source>
        <dbReference type="HAMAP-Rule" id="MF_00489"/>
    </source>
</evidence>
<proteinExistence type="inferred from homology"/>
<name>A0A150F6B6_9BACI</name>
<keyword evidence="4" id="KW-1185">Reference proteome</keyword>
<dbReference type="PANTHER" id="PTHR35146">
    <property type="entry name" value="UPF0178 PROTEIN YAII"/>
    <property type="match status" value="1"/>
</dbReference>
<gene>
    <name evidence="3" type="ORF">AXI58_16785</name>
</gene>
<dbReference type="InterPro" id="IPR003791">
    <property type="entry name" value="UPF0178"/>
</dbReference>
<dbReference type="NCBIfam" id="NF001095">
    <property type="entry name" value="PRK00124.1"/>
    <property type="match status" value="1"/>
</dbReference>
<dbReference type="Proteomes" id="UP000075430">
    <property type="component" value="Unassembled WGS sequence"/>
</dbReference>
<reference evidence="4" key="1">
    <citation type="submission" date="2016-02" db="EMBL/GenBank/DDBJ databases">
        <authorList>
            <person name="Dunlap C."/>
        </authorList>
    </citation>
    <scope>NUCLEOTIDE SEQUENCE [LARGE SCALE GENOMIC DNA]</scope>
    <source>
        <strain evidence="4">NRRL B-41092</strain>
    </source>
</reference>
<sequence length="168" mass="19237">MEGWRISLLNEKEKTIFVDADACPVKEEILLIASQFSVRVVFVASFEHYQLSRNKDENWIYVDPHKEAADLYIANHVRPGDVVVTQDIGLASLLLNRNIAVLSERGRSYTEDTIDFALMSRHMSGKLRRSGIYSKGPKKLNKEDRKRFVTLLKKILSNDEGISNQNIE</sequence>
<dbReference type="EMBL" id="LSBA01000017">
    <property type="protein sequence ID" value="KXZ18467.1"/>
    <property type="molecule type" value="Genomic_DNA"/>
</dbReference>
<organism evidence="3 4">
    <name type="scientific">Bacillus nakamurai</name>
    <dbReference type="NCBI Taxonomy" id="1793963"/>
    <lineage>
        <taxon>Bacteria</taxon>
        <taxon>Bacillati</taxon>
        <taxon>Bacillota</taxon>
        <taxon>Bacilli</taxon>
        <taxon>Bacillales</taxon>
        <taxon>Bacillaceae</taxon>
        <taxon>Bacillus</taxon>
    </lineage>
</organism>
<dbReference type="RefSeq" id="WP_061521917.1">
    <property type="nucleotide sequence ID" value="NZ_JAJJBV010000025.1"/>
</dbReference>
<evidence type="ECO:0000313" key="3">
    <source>
        <dbReference type="EMBL" id="KXZ18467.1"/>
    </source>
</evidence>
<accession>A0A150F6B6</accession>
<evidence type="ECO:0000256" key="1">
    <source>
        <dbReference type="ARBA" id="ARBA00008522"/>
    </source>
</evidence>
<dbReference type="AlphaFoldDB" id="A0A150F6B6"/>
<dbReference type="CDD" id="cd18720">
    <property type="entry name" value="PIN_YqxD-like"/>
    <property type="match status" value="1"/>
</dbReference>
<protein>
    <recommendedName>
        <fullName evidence="2">UPF0178 protein AXI58_16785</fullName>
    </recommendedName>
</protein>
<dbReference type="HAMAP" id="MF_00489">
    <property type="entry name" value="UPF0178"/>
    <property type="match status" value="1"/>
</dbReference>
<dbReference type="PANTHER" id="PTHR35146:SF1">
    <property type="entry name" value="UPF0178 PROTEIN YAII"/>
    <property type="match status" value="1"/>
</dbReference>
<dbReference type="STRING" id="1793963.AXI58_16785"/>
<comment type="similarity">
    <text evidence="1 2">Belongs to the UPF0178 family.</text>
</comment>
<dbReference type="Pfam" id="PF02639">
    <property type="entry name" value="DUF188"/>
    <property type="match status" value="1"/>
</dbReference>
<dbReference type="OrthoDB" id="9798918at2"/>
<evidence type="ECO:0000313" key="4">
    <source>
        <dbReference type="Proteomes" id="UP000075430"/>
    </source>
</evidence>
<comment type="caution">
    <text evidence="3">The sequence shown here is derived from an EMBL/GenBank/DDBJ whole genome shotgun (WGS) entry which is preliminary data.</text>
</comment>